<protein>
    <submittedName>
        <fullName evidence="1">Uncharacterized protein</fullName>
    </submittedName>
</protein>
<accession>A0A4S8ICE5</accession>
<keyword evidence="2" id="KW-1185">Reference proteome</keyword>
<evidence type="ECO:0000313" key="1">
    <source>
        <dbReference type="EMBL" id="THU45787.1"/>
    </source>
</evidence>
<dbReference type="EMBL" id="PYDT01000011">
    <property type="protein sequence ID" value="THU45787.1"/>
    <property type="molecule type" value="Genomic_DNA"/>
</dbReference>
<proteinExistence type="predicted"/>
<organism evidence="1 2">
    <name type="scientific">Musa balbisiana</name>
    <name type="common">Banana</name>
    <dbReference type="NCBI Taxonomy" id="52838"/>
    <lineage>
        <taxon>Eukaryota</taxon>
        <taxon>Viridiplantae</taxon>
        <taxon>Streptophyta</taxon>
        <taxon>Embryophyta</taxon>
        <taxon>Tracheophyta</taxon>
        <taxon>Spermatophyta</taxon>
        <taxon>Magnoliopsida</taxon>
        <taxon>Liliopsida</taxon>
        <taxon>Zingiberales</taxon>
        <taxon>Musaceae</taxon>
        <taxon>Musa</taxon>
    </lineage>
</organism>
<comment type="caution">
    <text evidence="1">The sequence shown here is derived from an EMBL/GenBank/DDBJ whole genome shotgun (WGS) entry which is preliminary data.</text>
</comment>
<reference evidence="1 2" key="1">
    <citation type="journal article" date="2019" name="Nat. Plants">
        <title>Genome sequencing of Musa balbisiana reveals subgenome evolution and function divergence in polyploid bananas.</title>
        <authorList>
            <person name="Yao X."/>
        </authorList>
    </citation>
    <scope>NUCLEOTIDE SEQUENCE [LARGE SCALE GENOMIC DNA]</scope>
    <source>
        <strain evidence="2">cv. DH-PKW</strain>
        <tissue evidence="1">Leaves</tissue>
    </source>
</reference>
<dbReference type="AlphaFoldDB" id="A0A4S8ICE5"/>
<name>A0A4S8ICE5_MUSBA</name>
<dbReference type="Proteomes" id="UP000317650">
    <property type="component" value="Chromosome 2"/>
</dbReference>
<gene>
    <name evidence="1" type="ORF">C4D60_Mb02t21660</name>
</gene>
<sequence>MSEPGREDAFLAGLWFSEHEHVYVPSETSEICGSKGWLEQAFGQTYSLSISKLKQRKPQTETKLLLAYRSLFEKIEILEATAMWLKQIFTKQNEHQRRKH</sequence>
<evidence type="ECO:0000313" key="2">
    <source>
        <dbReference type="Proteomes" id="UP000317650"/>
    </source>
</evidence>